<evidence type="ECO:0000256" key="1">
    <source>
        <dbReference type="ARBA" id="ARBA00000013"/>
    </source>
</evidence>
<dbReference type="Gene3D" id="3.40.1190.20">
    <property type="match status" value="1"/>
</dbReference>
<dbReference type="Pfam" id="PF03853">
    <property type="entry name" value="YjeF_N"/>
    <property type="match status" value="1"/>
</dbReference>
<keyword evidence="6 17" id="KW-0547">Nucleotide-binding</keyword>
<evidence type="ECO:0000256" key="7">
    <source>
        <dbReference type="ARBA" id="ARBA00022840"/>
    </source>
</evidence>
<feature type="binding site" evidence="17">
    <location>
        <position position="323"/>
    </location>
    <ligand>
        <name>(6S)-NADPHX</name>
        <dbReference type="ChEBI" id="CHEBI:64076"/>
    </ligand>
</feature>
<dbReference type="EC" id="4.2.1.136" evidence="19"/>
<dbReference type="PROSITE" id="PS51383">
    <property type="entry name" value="YJEF_C_3"/>
    <property type="match status" value="1"/>
</dbReference>
<dbReference type="EMBL" id="FWXH01000005">
    <property type="protein sequence ID" value="SMC23288.1"/>
    <property type="molecule type" value="Genomic_DNA"/>
</dbReference>
<comment type="function">
    <text evidence="17">Catalyzes the dehydration of the S-form of NAD(P)HX at the expense of ADP, which is converted to AMP. Together with NAD(P)HX epimerase, which catalyzes the epimerization of the S- and R-forms, the enzyme allows the repair of both epimers of NAD(P)HX, a damaged form of NAD(P)H that is a result of enzymatic or heat-dependent hydration.</text>
</comment>
<evidence type="ECO:0000256" key="12">
    <source>
        <dbReference type="ARBA" id="ARBA00023239"/>
    </source>
</evidence>
<feature type="binding site" evidence="17">
    <location>
        <position position="440"/>
    </location>
    <ligand>
        <name>(6S)-NADPHX</name>
        <dbReference type="ChEBI" id="CHEBI:64076"/>
    </ligand>
</feature>
<dbReference type="PROSITE" id="PS51385">
    <property type="entry name" value="YJEF_N"/>
    <property type="match status" value="1"/>
</dbReference>
<dbReference type="InterPro" id="IPR000631">
    <property type="entry name" value="CARKD"/>
</dbReference>
<feature type="binding site" evidence="17">
    <location>
        <position position="262"/>
    </location>
    <ligand>
        <name>(6S)-NADPHX</name>
        <dbReference type="ChEBI" id="CHEBI:64076"/>
    </ligand>
</feature>
<sequence>MKFAASEDFKKIDNYCISNLGISELVLMENAAVKVLNNLNLQNNESFVLVCGSGNNGGDGFAVARHLFALDKKVQVFFIGKLENMSESCSVNYKILRNIGVKVSNIITSDDIEDFKLGVISADVVIDGMLGTGLRRKITGIYEIVISIINENAKYIVSIDVPTGIDSNNGDVLGTSIISDITITFQMYKQGFFKYGSRNYTGDVIVENIGVPQNVIDKFVAEQVILDKKFIRSNIKPRGKYEHKGDFGRVLIFAGTYDYAGAAYICTEGAVKAGAGLVTLCCPKDILEILRGKLTEAMTVSSENKEKVNGLLEKTNVATLGPGMGNTEETFKLIKEVLIKSQCPIVLDADAINAVSKDLTILSNKNNKIVLTPHLGEMARLSGFSIEYISNNRITVAKEFARKHGVILLLKGYNTVITDGEAVYINPTGNSAMASGGMGDCLTGIISALIAQGLEPIKAASAGAYIHGACGEKLSEKMFSVNVTELLKEIPYVIKKIIC</sequence>
<dbReference type="STRING" id="1121291.SAMN02745134_01861"/>
<comment type="similarity">
    <text evidence="4 19">In the C-terminal section; belongs to the NnrD/CARKD family.</text>
</comment>
<feature type="binding site" evidence="17">
    <location>
        <position position="374"/>
    </location>
    <ligand>
        <name>(6S)-NADPHX</name>
        <dbReference type="ChEBI" id="CHEBI:64076"/>
    </ligand>
</feature>
<dbReference type="EC" id="5.1.99.6" evidence="19"/>
<dbReference type="RefSeq" id="WP_084115404.1">
    <property type="nucleotide sequence ID" value="NZ_FWXH01000005.1"/>
</dbReference>
<dbReference type="SUPFAM" id="SSF53613">
    <property type="entry name" value="Ribokinase-like"/>
    <property type="match status" value="1"/>
</dbReference>
<evidence type="ECO:0000256" key="5">
    <source>
        <dbReference type="ARBA" id="ARBA00022723"/>
    </source>
</evidence>
<dbReference type="GO" id="GO:0005524">
    <property type="term" value="F:ATP binding"/>
    <property type="evidence" value="ECO:0007669"/>
    <property type="project" value="UniProtKB-UniRule"/>
</dbReference>
<dbReference type="AlphaFoldDB" id="A0A1W1XIG0"/>
<protein>
    <recommendedName>
        <fullName evidence="19">Bifunctional NAD(P)H-hydrate repair enzyme</fullName>
    </recommendedName>
    <alternativeName>
        <fullName evidence="19">Nicotinamide nucleotide repair protein</fullName>
    </alternativeName>
    <domain>
        <recommendedName>
            <fullName evidence="19">ADP-dependent (S)-NAD(P)H-hydrate dehydratase</fullName>
            <ecNumber evidence="19">4.2.1.136</ecNumber>
        </recommendedName>
        <alternativeName>
            <fullName evidence="19">ADP-dependent NAD(P)HX dehydratase</fullName>
        </alternativeName>
    </domain>
    <domain>
        <recommendedName>
            <fullName evidence="19">NAD(P)H-hydrate epimerase</fullName>
            <ecNumber evidence="19">5.1.99.6</ecNumber>
        </recommendedName>
    </domain>
</protein>
<keyword evidence="23" id="KW-1185">Reference proteome</keyword>
<dbReference type="Proteomes" id="UP000192468">
    <property type="component" value="Unassembled WGS sequence"/>
</dbReference>
<keyword evidence="12 17" id="KW-0456">Lyase</keyword>
<comment type="function">
    <text evidence="14 19">Bifunctional enzyme that catalyzes the epimerization of the S- and R-forms of NAD(P)HX and the dehydration of the S-form of NAD(P)HX at the expense of ADP, which is converted to AMP. This allows the repair of both epimers of NAD(P)HX, a damaged form of NAD(P)H that is a result of enzymatic or heat-dependent hydration.</text>
</comment>
<dbReference type="PIRSF" id="PIRSF017184">
    <property type="entry name" value="Nnr"/>
    <property type="match status" value="1"/>
</dbReference>
<comment type="similarity">
    <text evidence="3 19">In the N-terminal section; belongs to the NnrE/AIBP family.</text>
</comment>
<dbReference type="PANTHER" id="PTHR12592:SF0">
    <property type="entry name" value="ATP-DEPENDENT (S)-NAD(P)H-HYDRATE DEHYDRATASE"/>
    <property type="match status" value="1"/>
</dbReference>
<comment type="catalytic activity">
    <reaction evidence="1 18 19">
        <text>(6R)-NADHX = (6S)-NADHX</text>
        <dbReference type="Rhea" id="RHEA:32215"/>
        <dbReference type="ChEBI" id="CHEBI:64074"/>
        <dbReference type="ChEBI" id="CHEBI:64075"/>
        <dbReference type="EC" id="5.1.99.6"/>
    </reaction>
</comment>
<keyword evidence="11 18" id="KW-0413">Isomerase</keyword>
<dbReference type="InterPro" id="IPR029056">
    <property type="entry name" value="Ribokinase-like"/>
</dbReference>
<feature type="domain" description="YjeF C-terminal" evidence="20">
    <location>
        <begin position="227"/>
        <end position="497"/>
    </location>
</feature>
<dbReference type="Pfam" id="PF01256">
    <property type="entry name" value="Carb_kinase"/>
    <property type="match status" value="1"/>
</dbReference>
<feature type="binding site" evidence="18">
    <location>
        <begin position="55"/>
        <end position="59"/>
    </location>
    <ligand>
        <name>(6S)-NADPHX</name>
        <dbReference type="ChEBI" id="CHEBI:64076"/>
    </ligand>
</feature>
<comment type="similarity">
    <text evidence="17">Belongs to the NnrD/CARKD family.</text>
</comment>
<keyword evidence="10 17" id="KW-0520">NAD</keyword>
<dbReference type="Gene3D" id="3.40.50.10260">
    <property type="entry name" value="YjeF N-terminal domain"/>
    <property type="match status" value="1"/>
</dbReference>
<feature type="domain" description="YjeF N-terminal" evidence="21">
    <location>
        <begin position="9"/>
        <end position="217"/>
    </location>
</feature>
<evidence type="ECO:0000259" key="20">
    <source>
        <dbReference type="PROSITE" id="PS51383"/>
    </source>
</evidence>
<evidence type="ECO:0000256" key="14">
    <source>
        <dbReference type="ARBA" id="ARBA00025153"/>
    </source>
</evidence>
<keyword evidence="7 17" id="KW-0067">ATP-binding</keyword>
<dbReference type="InterPro" id="IPR004443">
    <property type="entry name" value="YjeF_N_dom"/>
</dbReference>
<feature type="binding site" evidence="18">
    <location>
        <position position="142"/>
    </location>
    <ligand>
        <name>(6S)-NADPHX</name>
        <dbReference type="ChEBI" id="CHEBI:64076"/>
    </ligand>
</feature>
<feature type="binding site" evidence="18">
    <location>
        <position position="127"/>
    </location>
    <ligand>
        <name>K(+)</name>
        <dbReference type="ChEBI" id="CHEBI:29103"/>
    </ligand>
</feature>
<comment type="cofactor">
    <cofactor evidence="18 19">
        <name>K(+)</name>
        <dbReference type="ChEBI" id="CHEBI:29103"/>
    </cofactor>
    <text evidence="18 19">Binds 1 potassium ion per subunit.</text>
</comment>
<gene>
    <name evidence="17" type="primary">nnrD</name>
    <name evidence="18" type="synonym">nnrE</name>
    <name evidence="22" type="ORF">SAMN02745134_01861</name>
</gene>
<dbReference type="InterPro" id="IPR030677">
    <property type="entry name" value="Nnr"/>
</dbReference>
<evidence type="ECO:0000256" key="19">
    <source>
        <dbReference type="PIRNR" id="PIRNR017184"/>
    </source>
</evidence>
<evidence type="ECO:0000313" key="22">
    <source>
        <dbReference type="EMBL" id="SMC23288.1"/>
    </source>
</evidence>
<dbReference type="InterPro" id="IPR036652">
    <property type="entry name" value="YjeF_N_dom_sf"/>
</dbReference>
<dbReference type="GO" id="GO:0046872">
    <property type="term" value="F:metal ion binding"/>
    <property type="evidence" value="ECO:0007669"/>
    <property type="project" value="UniProtKB-UniRule"/>
</dbReference>
<accession>A0A1W1XIG0</accession>
<dbReference type="CDD" id="cd01171">
    <property type="entry name" value="YXKO-related"/>
    <property type="match status" value="1"/>
</dbReference>
<feature type="binding site" evidence="18">
    <location>
        <position position="163"/>
    </location>
    <ligand>
        <name>K(+)</name>
        <dbReference type="ChEBI" id="CHEBI:29103"/>
    </ligand>
</feature>
<keyword evidence="9 18" id="KW-0630">Potassium</keyword>
<comment type="function">
    <text evidence="18">Catalyzes the epimerization of the S- and R-forms of NAD(P)HX, a damaged form of NAD(P)H that is a result of enzymatic or heat-dependent hydration. This is a prerequisite for the S-specific NAD(P)H-hydrate dehydratase to allow the repair of both epimers of NAD(P)HX.</text>
</comment>
<comment type="subunit">
    <text evidence="17">Homotetramer.</text>
</comment>
<evidence type="ECO:0000256" key="13">
    <source>
        <dbReference type="ARBA" id="ARBA00023268"/>
    </source>
</evidence>
<feature type="binding site" evidence="18">
    <location>
        <position position="56"/>
    </location>
    <ligand>
        <name>K(+)</name>
        <dbReference type="ChEBI" id="CHEBI:29103"/>
    </ligand>
</feature>
<feature type="binding site" evidence="18">
    <location>
        <begin position="131"/>
        <end position="137"/>
    </location>
    <ligand>
        <name>(6S)-NADPHX</name>
        <dbReference type="ChEBI" id="CHEBI:64076"/>
    </ligand>
</feature>
<proteinExistence type="inferred from homology"/>
<feature type="binding site" evidence="17">
    <location>
        <begin position="411"/>
        <end position="415"/>
    </location>
    <ligand>
        <name>AMP</name>
        <dbReference type="ChEBI" id="CHEBI:456215"/>
    </ligand>
</feature>
<dbReference type="GO" id="GO:0052856">
    <property type="term" value="F:NAD(P)HX epimerase activity"/>
    <property type="evidence" value="ECO:0007669"/>
    <property type="project" value="UniProtKB-UniRule"/>
</dbReference>
<evidence type="ECO:0000256" key="10">
    <source>
        <dbReference type="ARBA" id="ARBA00023027"/>
    </source>
</evidence>
<evidence type="ECO:0000256" key="17">
    <source>
        <dbReference type="HAMAP-Rule" id="MF_01965"/>
    </source>
</evidence>
<dbReference type="HAMAP" id="MF_01965">
    <property type="entry name" value="NADHX_dehydratase"/>
    <property type="match status" value="1"/>
</dbReference>
<dbReference type="NCBIfam" id="TIGR00197">
    <property type="entry name" value="yjeF_nterm"/>
    <property type="match status" value="1"/>
</dbReference>
<dbReference type="HAMAP" id="MF_01966">
    <property type="entry name" value="NADHX_epimerase"/>
    <property type="match status" value="1"/>
</dbReference>
<dbReference type="GO" id="GO:0110051">
    <property type="term" value="P:metabolite repair"/>
    <property type="evidence" value="ECO:0007669"/>
    <property type="project" value="TreeGrafter"/>
</dbReference>
<evidence type="ECO:0000256" key="2">
    <source>
        <dbReference type="ARBA" id="ARBA00000909"/>
    </source>
</evidence>
<evidence type="ECO:0000256" key="16">
    <source>
        <dbReference type="ARBA" id="ARBA00049209"/>
    </source>
</evidence>
<name>A0A1W1XIG0_9CLOT</name>
<keyword evidence="13" id="KW-0511">Multifunctional enzyme</keyword>
<evidence type="ECO:0000256" key="15">
    <source>
        <dbReference type="ARBA" id="ARBA00048238"/>
    </source>
</evidence>
<evidence type="ECO:0000313" key="23">
    <source>
        <dbReference type="Proteomes" id="UP000192468"/>
    </source>
</evidence>
<evidence type="ECO:0000256" key="18">
    <source>
        <dbReference type="HAMAP-Rule" id="MF_01966"/>
    </source>
</evidence>
<comment type="catalytic activity">
    <reaction evidence="15 17 19">
        <text>(6S)-NADHX + ADP = AMP + phosphate + NADH + H(+)</text>
        <dbReference type="Rhea" id="RHEA:32223"/>
        <dbReference type="ChEBI" id="CHEBI:15378"/>
        <dbReference type="ChEBI" id="CHEBI:43474"/>
        <dbReference type="ChEBI" id="CHEBI:57945"/>
        <dbReference type="ChEBI" id="CHEBI:64074"/>
        <dbReference type="ChEBI" id="CHEBI:456215"/>
        <dbReference type="ChEBI" id="CHEBI:456216"/>
        <dbReference type="EC" id="4.2.1.136"/>
    </reaction>
</comment>
<evidence type="ECO:0000256" key="3">
    <source>
        <dbReference type="ARBA" id="ARBA00006001"/>
    </source>
</evidence>
<comment type="cofactor">
    <cofactor evidence="17">
        <name>Mg(2+)</name>
        <dbReference type="ChEBI" id="CHEBI:18420"/>
    </cofactor>
</comment>
<comment type="catalytic activity">
    <reaction evidence="2 18 19">
        <text>(6R)-NADPHX = (6S)-NADPHX</text>
        <dbReference type="Rhea" id="RHEA:32227"/>
        <dbReference type="ChEBI" id="CHEBI:64076"/>
        <dbReference type="ChEBI" id="CHEBI:64077"/>
        <dbReference type="EC" id="5.1.99.6"/>
    </reaction>
</comment>
<evidence type="ECO:0000256" key="4">
    <source>
        <dbReference type="ARBA" id="ARBA00009524"/>
    </source>
</evidence>
<dbReference type="GO" id="GO:0046496">
    <property type="term" value="P:nicotinamide nucleotide metabolic process"/>
    <property type="evidence" value="ECO:0007669"/>
    <property type="project" value="UniProtKB-UniRule"/>
</dbReference>
<reference evidence="22 23" key="1">
    <citation type="submission" date="2017-04" db="EMBL/GenBank/DDBJ databases">
        <authorList>
            <person name="Afonso C.L."/>
            <person name="Miller P.J."/>
            <person name="Scott M.A."/>
            <person name="Spackman E."/>
            <person name="Goraichik I."/>
            <person name="Dimitrov K.M."/>
            <person name="Suarez D.L."/>
            <person name="Swayne D.E."/>
        </authorList>
    </citation>
    <scope>NUCLEOTIDE SEQUENCE [LARGE SCALE GENOMIC DNA]</scope>
    <source>
        <strain evidence="22 23">DSM 12555</strain>
    </source>
</reference>
<dbReference type="NCBIfam" id="TIGR00196">
    <property type="entry name" value="yjeF_cterm"/>
    <property type="match status" value="1"/>
</dbReference>
<evidence type="ECO:0000256" key="6">
    <source>
        <dbReference type="ARBA" id="ARBA00022741"/>
    </source>
</evidence>
<evidence type="ECO:0000256" key="9">
    <source>
        <dbReference type="ARBA" id="ARBA00022958"/>
    </source>
</evidence>
<dbReference type="GO" id="GO:0052855">
    <property type="term" value="F:ADP-dependent NAD(P)H-hydrate dehydratase activity"/>
    <property type="evidence" value="ECO:0007669"/>
    <property type="project" value="UniProtKB-UniRule"/>
</dbReference>
<feature type="binding site" evidence="17">
    <location>
        <position position="439"/>
    </location>
    <ligand>
        <name>AMP</name>
        <dbReference type="ChEBI" id="CHEBI:456215"/>
    </ligand>
</feature>
<evidence type="ECO:0000256" key="8">
    <source>
        <dbReference type="ARBA" id="ARBA00022857"/>
    </source>
</evidence>
<comment type="catalytic activity">
    <reaction evidence="16 17 19">
        <text>(6S)-NADPHX + ADP = AMP + phosphate + NADPH + H(+)</text>
        <dbReference type="Rhea" id="RHEA:32235"/>
        <dbReference type="ChEBI" id="CHEBI:15378"/>
        <dbReference type="ChEBI" id="CHEBI:43474"/>
        <dbReference type="ChEBI" id="CHEBI:57783"/>
        <dbReference type="ChEBI" id="CHEBI:64076"/>
        <dbReference type="ChEBI" id="CHEBI:456215"/>
        <dbReference type="ChEBI" id="CHEBI:456216"/>
        <dbReference type="EC" id="4.2.1.136"/>
    </reaction>
</comment>
<keyword evidence="8 17" id="KW-0521">NADP</keyword>
<evidence type="ECO:0000259" key="21">
    <source>
        <dbReference type="PROSITE" id="PS51385"/>
    </source>
</evidence>
<feature type="binding site" evidence="18">
    <location>
        <position position="160"/>
    </location>
    <ligand>
        <name>(6S)-NADPHX</name>
        <dbReference type="ChEBI" id="CHEBI:64076"/>
    </ligand>
</feature>
<organism evidence="22 23">
    <name type="scientific">Clostridium acidisoli DSM 12555</name>
    <dbReference type="NCBI Taxonomy" id="1121291"/>
    <lineage>
        <taxon>Bacteria</taxon>
        <taxon>Bacillati</taxon>
        <taxon>Bacillota</taxon>
        <taxon>Clostridia</taxon>
        <taxon>Eubacteriales</taxon>
        <taxon>Clostridiaceae</taxon>
        <taxon>Clostridium</taxon>
    </lineage>
</organism>
<comment type="similarity">
    <text evidence="18">Belongs to the NnrE/AIBP family.</text>
</comment>
<keyword evidence="5 18" id="KW-0479">Metal-binding</keyword>
<dbReference type="OrthoDB" id="9806925at2"/>
<dbReference type="PANTHER" id="PTHR12592">
    <property type="entry name" value="ATP-DEPENDENT (S)-NAD(P)H-HYDRATE DEHYDRATASE FAMILY MEMBER"/>
    <property type="match status" value="1"/>
</dbReference>
<evidence type="ECO:0000256" key="11">
    <source>
        <dbReference type="ARBA" id="ARBA00023235"/>
    </source>
</evidence>
<dbReference type="SUPFAM" id="SSF64153">
    <property type="entry name" value="YjeF N-terminal domain-like"/>
    <property type="match status" value="1"/>
</dbReference>